<keyword evidence="1" id="KW-1133">Transmembrane helix</keyword>
<keyword evidence="1" id="KW-0812">Transmembrane</keyword>
<protein>
    <submittedName>
        <fullName evidence="2">Uncharacterized protein</fullName>
    </submittedName>
</protein>
<dbReference type="EMBL" id="CP123772">
    <property type="protein sequence ID" value="WGO96451.1"/>
    <property type="molecule type" value="Genomic_DNA"/>
</dbReference>
<evidence type="ECO:0000313" key="2">
    <source>
        <dbReference type="EMBL" id="WGO96451.1"/>
    </source>
</evidence>
<evidence type="ECO:0000256" key="1">
    <source>
        <dbReference type="SAM" id="Phobius"/>
    </source>
</evidence>
<evidence type="ECO:0000313" key="3">
    <source>
        <dbReference type="Proteomes" id="UP001227386"/>
    </source>
</evidence>
<feature type="transmembrane region" description="Helical" evidence="1">
    <location>
        <begin position="76"/>
        <end position="98"/>
    </location>
</feature>
<keyword evidence="1" id="KW-0472">Membrane</keyword>
<dbReference type="Proteomes" id="UP001227386">
    <property type="component" value="Plasmid unnamed"/>
</dbReference>
<dbReference type="RefSeq" id="WP_280945032.1">
    <property type="nucleotide sequence ID" value="NZ_CP123772.1"/>
</dbReference>
<keyword evidence="3" id="KW-1185">Reference proteome</keyword>
<accession>A0ABY8PMM1</accession>
<feature type="transmembrane region" description="Helical" evidence="1">
    <location>
        <begin position="38"/>
        <end position="56"/>
    </location>
</feature>
<gene>
    <name evidence="2" type="ORF">QCD61_28220</name>
</gene>
<sequence>MFTILVFIFVIVALPYLLFGVVLGIIVDTVCTVFQPALLLVAVWIGLIGLFLFPSMEPSDLPFSTLVEVIAQSHLFNIPTPYAIFSIAGCFVVAAFIARQRKPRYE</sequence>
<feature type="transmembrane region" description="Helical" evidence="1">
    <location>
        <begin position="6"/>
        <end position="26"/>
    </location>
</feature>
<organism evidence="2 3">
    <name type="scientific">Pseudomonas viciae</name>
    <dbReference type="NCBI Taxonomy" id="2505979"/>
    <lineage>
        <taxon>Bacteria</taxon>
        <taxon>Pseudomonadati</taxon>
        <taxon>Pseudomonadota</taxon>
        <taxon>Gammaproteobacteria</taxon>
        <taxon>Pseudomonadales</taxon>
        <taxon>Pseudomonadaceae</taxon>
        <taxon>Pseudomonas</taxon>
    </lineage>
</organism>
<keyword evidence="2" id="KW-0614">Plasmid</keyword>
<geneLocation type="plasmid" evidence="2 3">
    <name>unnamed</name>
</geneLocation>
<name>A0ABY8PMM1_9PSED</name>
<proteinExistence type="predicted"/>
<reference evidence="2 3" key="1">
    <citation type="journal article" date="2012" name="Appl. Soil Ecol.">
        <title>Isolation and characterization of new plant growth-promoting bacterial endophytes.</title>
        <authorList>
            <person name="Rashid S."/>
            <person name="Charles T.C."/>
            <person name="Glick B.R."/>
        </authorList>
    </citation>
    <scope>NUCLEOTIDE SEQUENCE [LARGE SCALE GENOMIC DNA]</scope>
    <source>
        <strain evidence="2 3">YsS1</strain>
        <plasmid evidence="2 3">unnamed</plasmid>
    </source>
</reference>